<comment type="caution">
    <text evidence="5">The sequence shown here is derived from an EMBL/GenBank/DDBJ whole genome shotgun (WGS) entry which is preliminary data.</text>
</comment>
<evidence type="ECO:0000259" key="4">
    <source>
        <dbReference type="PROSITE" id="PS50956"/>
    </source>
</evidence>
<evidence type="ECO:0000256" key="3">
    <source>
        <dbReference type="ARBA" id="ARBA00023163"/>
    </source>
</evidence>
<dbReference type="InterPro" id="IPR019887">
    <property type="entry name" value="Tscrpt_reg_AsnC/Lrp_C"/>
</dbReference>
<dbReference type="GO" id="GO:0005829">
    <property type="term" value="C:cytosol"/>
    <property type="evidence" value="ECO:0007669"/>
    <property type="project" value="TreeGrafter"/>
</dbReference>
<evidence type="ECO:0000256" key="2">
    <source>
        <dbReference type="ARBA" id="ARBA00023125"/>
    </source>
</evidence>
<dbReference type="GO" id="GO:0043565">
    <property type="term" value="F:sequence-specific DNA binding"/>
    <property type="evidence" value="ECO:0007669"/>
    <property type="project" value="InterPro"/>
</dbReference>
<sequence>MLPKIDNTDKKILKILQKDSDISNAELADKVGLSPAPCWRRIKRLEEKGIIKRRVAIIDSDSLGLEIVVFTTVKISAQAQHGLEDFERRVSRFDEITECYTVSGGMDYILRVVTTDMRAYERFLRDHLLQLPNIAEVHSRFAVSQVKYSTGLPLDLVETKTP</sequence>
<dbReference type="SMART" id="SM00344">
    <property type="entry name" value="HTH_ASNC"/>
    <property type="match status" value="1"/>
</dbReference>
<dbReference type="InterPro" id="IPR011991">
    <property type="entry name" value="ArsR-like_HTH"/>
</dbReference>
<feature type="domain" description="HTH asnC-type" evidence="4">
    <location>
        <begin position="5"/>
        <end position="66"/>
    </location>
</feature>
<dbReference type="STRING" id="1489064.WH96_08450"/>
<dbReference type="SUPFAM" id="SSF54909">
    <property type="entry name" value="Dimeric alpha+beta barrel"/>
    <property type="match status" value="1"/>
</dbReference>
<name>A0A0H2MFP2_9PROT</name>
<dbReference type="InterPro" id="IPR011008">
    <property type="entry name" value="Dimeric_a/b-barrel"/>
</dbReference>
<keyword evidence="3" id="KW-0804">Transcription</keyword>
<dbReference type="Gene3D" id="1.10.10.10">
    <property type="entry name" value="Winged helix-like DNA-binding domain superfamily/Winged helix DNA-binding domain"/>
    <property type="match status" value="1"/>
</dbReference>
<dbReference type="PANTHER" id="PTHR30154">
    <property type="entry name" value="LEUCINE-RESPONSIVE REGULATORY PROTEIN"/>
    <property type="match status" value="1"/>
</dbReference>
<dbReference type="EMBL" id="LAQL01000005">
    <property type="protein sequence ID" value="KLN61178.1"/>
    <property type="molecule type" value="Genomic_DNA"/>
</dbReference>
<dbReference type="RefSeq" id="WP_047763727.1">
    <property type="nucleotide sequence ID" value="NZ_LAQL01000005.1"/>
</dbReference>
<evidence type="ECO:0000256" key="1">
    <source>
        <dbReference type="ARBA" id="ARBA00023015"/>
    </source>
</evidence>
<dbReference type="InterPro" id="IPR019888">
    <property type="entry name" value="Tscrpt_reg_AsnC-like"/>
</dbReference>
<dbReference type="Proteomes" id="UP000035444">
    <property type="component" value="Unassembled WGS sequence"/>
</dbReference>
<dbReference type="PATRIC" id="fig|1489064.4.peg.2957"/>
<dbReference type="PANTHER" id="PTHR30154:SF34">
    <property type="entry name" value="TRANSCRIPTIONAL REGULATOR AZLB"/>
    <property type="match status" value="1"/>
</dbReference>
<dbReference type="GO" id="GO:0043200">
    <property type="term" value="P:response to amino acid"/>
    <property type="evidence" value="ECO:0007669"/>
    <property type="project" value="TreeGrafter"/>
</dbReference>
<dbReference type="InterPro" id="IPR036388">
    <property type="entry name" value="WH-like_DNA-bd_sf"/>
</dbReference>
<dbReference type="InterPro" id="IPR019885">
    <property type="entry name" value="Tscrpt_reg_HTH_AsnC-type_CS"/>
</dbReference>
<keyword evidence="1" id="KW-0805">Transcription regulation</keyword>
<dbReference type="InterPro" id="IPR036390">
    <property type="entry name" value="WH_DNA-bd_sf"/>
</dbReference>
<dbReference type="SUPFAM" id="SSF46785">
    <property type="entry name" value="Winged helix' DNA-binding domain"/>
    <property type="match status" value="1"/>
</dbReference>
<dbReference type="PRINTS" id="PR00033">
    <property type="entry name" value="HTHASNC"/>
</dbReference>
<evidence type="ECO:0000313" key="6">
    <source>
        <dbReference type="Proteomes" id="UP000035444"/>
    </source>
</evidence>
<evidence type="ECO:0000313" key="5">
    <source>
        <dbReference type="EMBL" id="KLN61178.1"/>
    </source>
</evidence>
<dbReference type="GO" id="GO:0006355">
    <property type="term" value="P:regulation of DNA-templated transcription"/>
    <property type="evidence" value="ECO:0007669"/>
    <property type="project" value="UniProtKB-ARBA"/>
</dbReference>
<dbReference type="Pfam" id="PF13412">
    <property type="entry name" value="HTH_24"/>
    <property type="match status" value="1"/>
</dbReference>
<gene>
    <name evidence="5" type="ORF">WH96_08450</name>
</gene>
<protein>
    <submittedName>
        <fullName evidence="5">AsnC family transcriptional regulator</fullName>
    </submittedName>
</protein>
<reference evidence="5 6" key="1">
    <citation type="submission" date="2015-03" db="EMBL/GenBank/DDBJ databases">
        <title>Genome Sequence of Kiloniella spongiae MEBiC09566, isolated from a marine sponge.</title>
        <authorList>
            <person name="Shao Z."/>
            <person name="Wang L."/>
            <person name="Li X."/>
        </authorList>
    </citation>
    <scope>NUCLEOTIDE SEQUENCE [LARGE SCALE GENOMIC DNA]</scope>
    <source>
        <strain evidence="5 6">MEBiC09566</strain>
    </source>
</reference>
<keyword evidence="6" id="KW-1185">Reference proteome</keyword>
<keyword evidence="2" id="KW-0238">DNA-binding</keyword>
<dbReference type="InterPro" id="IPR000485">
    <property type="entry name" value="AsnC-type_HTH_dom"/>
</dbReference>
<dbReference type="PROSITE" id="PS00519">
    <property type="entry name" value="HTH_ASNC_1"/>
    <property type="match status" value="1"/>
</dbReference>
<dbReference type="Gene3D" id="3.30.70.920">
    <property type="match status" value="1"/>
</dbReference>
<proteinExistence type="predicted"/>
<organism evidence="5 6">
    <name type="scientific">Kiloniella spongiae</name>
    <dbReference type="NCBI Taxonomy" id="1489064"/>
    <lineage>
        <taxon>Bacteria</taxon>
        <taxon>Pseudomonadati</taxon>
        <taxon>Pseudomonadota</taxon>
        <taxon>Alphaproteobacteria</taxon>
        <taxon>Rhodospirillales</taxon>
        <taxon>Kiloniellaceae</taxon>
        <taxon>Kiloniella</taxon>
    </lineage>
</organism>
<dbReference type="OrthoDB" id="9813313at2"/>
<dbReference type="AlphaFoldDB" id="A0A0H2MFP2"/>
<dbReference type="Pfam" id="PF01037">
    <property type="entry name" value="AsnC_trans_reg"/>
    <property type="match status" value="1"/>
</dbReference>
<dbReference type="CDD" id="cd00090">
    <property type="entry name" value="HTH_ARSR"/>
    <property type="match status" value="1"/>
</dbReference>
<dbReference type="PROSITE" id="PS50956">
    <property type="entry name" value="HTH_ASNC_2"/>
    <property type="match status" value="1"/>
</dbReference>
<accession>A0A0H2MFP2</accession>